<gene>
    <name evidence="2" type="ORF">SO694_00007239</name>
</gene>
<evidence type="ECO:0000313" key="3">
    <source>
        <dbReference type="Proteomes" id="UP001363151"/>
    </source>
</evidence>
<proteinExistence type="predicted"/>
<evidence type="ECO:0000256" key="1">
    <source>
        <dbReference type="SAM" id="SignalP"/>
    </source>
</evidence>
<protein>
    <submittedName>
        <fullName evidence="2">Uncharacterized protein</fullName>
    </submittedName>
</protein>
<feature type="signal peptide" evidence="1">
    <location>
        <begin position="1"/>
        <end position="17"/>
    </location>
</feature>
<comment type="caution">
    <text evidence="2">The sequence shown here is derived from an EMBL/GenBank/DDBJ whole genome shotgun (WGS) entry which is preliminary data.</text>
</comment>
<accession>A0ABR1GB81</accession>
<name>A0ABR1GB81_AURAN</name>
<organism evidence="2 3">
    <name type="scientific">Aureococcus anophagefferens</name>
    <name type="common">Harmful bloom alga</name>
    <dbReference type="NCBI Taxonomy" id="44056"/>
    <lineage>
        <taxon>Eukaryota</taxon>
        <taxon>Sar</taxon>
        <taxon>Stramenopiles</taxon>
        <taxon>Ochrophyta</taxon>
        <taxon>Pelagophyceae</taxon>
        <taxon>Pelagomonadales</taxon>
        <taxon>Pelagomonadaceae</taxon>
        <taxon>Aureococcus</taxon>
    </lineage>
</organism>
<sequence length="220" mass="23576">MACASLRIALLATAATAFTAPRSSALRSHRRAAPLRAAPLDADVLAQLPHASTLVVGDLSSINAFQKDHTFLEGIIVSIVISLVVKEIRRRIEKPIMDEVGRRVASQMKPEPAAITTSSWAKLVGCVVLDLLGDTSELIPFLGEFTDIAYAPVEASVLKALFQSNTIAAFGFVEEILPFTDVIPTFTLSWCLATLWPTTPLAKRLLPEAAAANTIVPSSK</sequence>
<keyword evidence="3" id="KW-1185">Reference proteome</keyword>
<dbReference type="EMBL" id="JBBJCI010000037">
    <property type="protein sequence ID" value="KAK7250303.1"/>
    <property type="molecule type" value="Genomic_DNA"/>
</dbReference>
<evidence type="ECO:0000313" key="2">
    <source>
        <dbReference type="EMBL" id="KAK7250303.1"/>
    </source>
</evidence>
<dbReference type="Proteomes" id="UP001363151">
    <property type="component" value="Unassembled WGS sequence"/>
</dbReference>
<feature type="chain" id="PRO_5045751283" evidence="1">
    <location>
        <begin position="18"/>
        <end position="220"/>
    </location>
</feature>
<reference evidence="2 3" key="1">
    <citation type="submission" date="2024-03" db="EMBL/GenBank/DDBJ databases">
        <title>Aureococcus anophagefferens CCMP1851 and Kratosvirus quantuckense: Draft genome of a second virus-susceptible host strain in the model system.</title>
        <authorList>
            <person name="Chase E."/>
            <person name="Truchon A.R."/>
            <person name="Schepens W."/>
            <person name="Wilhelm S.W."/>
        </authorList>
    </citation>
    <scope>NUCLEOTIDE SEQUENCE [LARGE SCALE GENOMIC DNA]</scope>
    <source>
        <strain evidence="2 3">CCMP1851</strain>
    </source>
</reference>
<keyword evidence="1" id="KW-0732">Signal</keyword>